<gene>
    <name evidence="7" type="ORF">SOCE836_019480</name>
</gene>
<evidence type="ECO:0000313" key="7">
    <source>
        <dbReference type="EMBL" id="AUX29855.1"/>
    </source>
</evidence>
<dbReference type="PANTHER" id="PTHR30469">
    <property type="entry name" value="MULTIDRUG RESISTANCE PROTEIN MDTA"/>
    <property type="match status" value="1"/>
</dbReference>
<dbReference type="InterPro" id="IPR058624">
    <property type="entry name" value="MdtA-like_HH"/>
</dbReference>
<keyword evidence="3" id="KW-0812">Transmembrane</keyword>
<keyword evidence="3" id="KW-0472">Membrane</keyword>
<dbReference type="FunFam" id="2.40.30.170:FF:000010">
    <property type="entry name" value="Efflux RND transporter periplasmic adaptor subunit"/>
    <property type="match status" value="1"/>
</dbReference>
<dbReference type="Gene3D" id="2.40.50.100">
    <property type="match status" value="1"/>
</dbReference>
<organism evidence="7 8">
    <name type="scientific">Sorangium cellulosum</name>
    <name type="common">Polyangium cellulosum</name>
    <dbReference type="NCBI Taxonomy" id="56"/>
    <lineage>
        <taxon>Bacteria</taxon>
        <taxon>Pseudomonadati</taxon>
        <taxon>Myxococcota</taxon>
        <taxon>Polyangia</taxon>
        <taxon>Polyangiales</taxon>
        <taxon>Polyangiaceae</taxon>
        <taxon>Sorangium</taxon>
    </lineage>
</organism>
<keyword evidence="3" id="KW-1133">Transmembrane helix</keyword>
<evidence type="ECO:0000313" key="8">
    <source>
        <dbReference type="Proteomes" id="UP000295497"/>
    </source>
</evidence>
<feature type="domain" description="CusB-like beta-barrel" evidence="6">
    <location>
        <begin position="267"/>
        <end position="338"/>
    </location>
</feature>
<dbReference type="SUPFAM" id="SSF111369">
    <property type="entry name" value="HlyD-like secretion proteins"/>
    <property type="match status" value="1"/>
</dbReference>
<evidence type="ECO:0000256" key="3">
    <source>
        <dbReference type="SAM" id="Phobius"/>
    </source>
</evidence>
<dbReference type="Pfam" id="PF25876">
    <property type="entry name" value="HH_MFP_RND"/>
    <property type="match status" value="1"/>
</dbReference>
<dbReference type="Gene3D" id="2.40.30.170">
    <property type="match status" value="1"/>
</dbReference>
<feature type="transmembrane region" description="Helical" evidence="3">
    <location>
        <begin position="35"/>
        <end position="55"/>
    </location>
</feature>
<dbReference type="InterPro" id="IPR058792">
    <property type="entry name" value="Beta-barrel_RND_2"/>
</dbReference>
<name>A0A4P2QIY5_SORCE</name>
<feature type="domain" description="Multidrug resistance protein MdtA-like alpha-helical hairpin" evidence="4">
    <location>
        <begin position="150"/>
        <end position="215"/>
    </location>
</feature>
<feature type="domain" description="Multidrug resistance protein MdtA-like barrel-sandwich hybrid" evidence="5">
    <location>
        <begin position="106"/>
        <end position="255"/>
    </location>
</feature>
<evidence type="ECO:0000256" key="2">
    <source>
        <dbReference type="SAM" id="MobiDB-lite"/>
    </source>
</evidence>
<dbReference type="GO" id="GO:0015562">
    <property type="term" value="F:efflux transmembrane transporter activity"/>
    <property type="evidence" value="ECO:0007669"/>
    <property type="project" value="TreeGrafter"/>
</dbReference>
<dbReference type="Gene3D" id="1.10.287.470">
    <property type="entry name" value="Helix hairpin bin"/>
    <property type="match status" value="1"/>
</dbReference>
<dbReference type="GO" id="GO:1990281">
    <property type="term" value="C:efflux pump complex"/>
    <property type="evidence" value="ECO:0007669"/>
    <property type="project" value="TreeGrafter"/>
</dbReference>
<evidence type="ECO:0000256" key="1">
    <source>
        <dbReference type="ARBA" id="ARBA00009477"/>
    </source>
</evidence>
<proteinExistence type="inferred from homology"/>
<accession>A0A4P2QIY5</accession>
<dbReference type="AlphaFoldDB" id="A0A4P2QIY5"/>
<dbReference type="Proteomes" id="UP000295497">
    <property type="component" value="Chromosome"/>
</dbReference>
<feature type="region of interest" description="Disordered" evidence="2">
    <location>
        <begin position="1"/>
        <end position="24"/>
    </location>
</feature>
<evidence type="ECO:0000259" key="6">
    <source>
        <dbReference type="Pfam" id="PF25954"/>
    </source>
</evidence>
<dbReference type="NCBIfam" id="TIGR01730">
    <property type="entry name" value="RND_mfp"/>
    <property type="match status" value="1"/>
</dbReference>
<dbReference type="PANTHER" id="PTHR30469:SF37">
    <property type="entry name" value="RAGD PROTEIN"/>
    <property type="match status" value="1"/>
</dbReference>
<evidence type="ECO:0000259" key="5">
    <source>
        <dbReference type="Pfam" id="PF25917"/>
    </source>
</evidence>
<protein>
    <submittedName>
        <fullName evidence="7">RND transporter</fullName>
    </submittedName>
</protein>
<comment type="similarity">
    <text evidence="1">Belongs to the membrane fusion protein (MFP) (TC 8.A.1) family.</text>
</comment>
<dbReference type="RefSeq" id="WP_129573947.1">
    <property type="nucleotide sequence ID" value="NZ_CP012672.1"/>
</dbReference>
<dbReference type="EMBL" id="CP012672">
    <property type="protein sequence ID" value="AUX29855.1"/>
    <property type="molecule type" value="Genomic_DNA"/>
</dbReference>
<dbReference type="Gene3D" id="2.40.420.20">
    <property type="match status" value="1"/>
</dbReference>
<sequence>MSSPERPAQTPPPAPPADDLGFDLPQPAAMTRTRGLAIGVGLAVALGAAFAAAYLPRRSARAALEESVRAAEGAAPRVVVVSPQPVSSDRALVLPGSIQPLEETVVYPRVSGYVRKWSVDIGDKVEEGQILAEIDTPELDQELAQARAQLVQANAGLVQAQANRDLSRSSVQRYEQLVPAGVAPQEELEQRQGQAHVAEASVTVARAAITAQQANIQRILDLKKFAKIAAPFAGTVTSRTIDRGALVTAGNGTPLFRIAATDPVRVFVGVPQDVAPSVRVDAPAKVTVREFAGQPFQGTIARTAGALDAATRTMNTEVRVPNPDGRLLAGMYAEVALTLPTPHRVLEIPATALYNDAKGLRVAVVDPGSKIRFAPITVERDTGATIHVSTGLDGSERIVKLASAELTDGMAVEVLK</sequence>
<dbReference type="InterPro" id="IPR006143">
    <property type="entry name" value="RND_pump_MFP"/>
</dbReference>
<evidence type="ECO:0000259" key="4">
    <source>
        <dbReference type="Pfam" id="PF25876"/>
    </source>
</evidence>
<dbReference type="InterPro" id="IPR058625">
    <property type="entry name" value="MdtA-like_BSH"/>
</dbReference>
<dbReference type="Pfam" id="PF25917">
    <property type="entry name" value="BSH_RND"/>
    <property type="match status" value="1"/>
</dbReference>
<dbReference type="Pfam" id="PF25954">
    <property type="entry name" value="Beta-barrel_RND_2"/>
    <property type="match status" value="1"/>
</dbReference>
<reference evidence="7 8" key="1">
    <citation type="submission" date="2015-09" db="EMBL/GenBank/DDBJ databases">
        <title>Sorangium comparison.</title>
        <authorList>
            <person name="Zaburannyi N."/>
            <person name="Bunk B."/>
            <person name="Overmann J."/>
            <person name="Mueller R."/>
        </authorList>
    </citation>
    <scope>NUCLEOTIDE SEQUENCE [LARGE SCALE GENOMIC DNA]</scope>
    <source>
        <strain evidence="7 8">So ce836</strain>
    </source>
</reference>